<evidence type="ECO:0000313" key="2">
    <source>
        <dbReference type="EMBL" id="OYO16056.1"/>
    </source>
</evidence>
<dbReference type="InterPro" id="IPR024072">
    <property type="entry name" value="DHFR-like_dom_sf"/>
</dbReference>
<dbReference type="SUPFAM" id="SSF53597">
    <property type="entry name" value="Dihydrofolate reductase-like"/>
    <property type="match status" value="1"/>
</dbReference>
<accession>A0A255GNB5</accession>
<name>A0A255GNB5_9ACTN</name>
<proteinExistence type="predicted"/>
<dbReference type="OrthoDB" id="7342392at2"/>
<dbReference type="EMBL" id="NMVO01000006">
    <property type="protein sequence ID" value="OYO16056.1"/>
    <property type="molecule type" value="Genomic_DNA"/>
</dbReference>
<dbReference type="InterPro" id="IPR050765">
    <property type="entry name" value="Riboflavin_Biosynth_HTPR"/>
</dbReference>
<reference evidence="2 3" key="1">
    <citation type="submission" date="2017-07" db="EMBL/GenBank/DDBJ databases">
        <title>Draft whole genome sequences of clinical Proprionibacteriaceae strains.</title>
        <authorList>
            <person name="Bernier A.-M."/>
            <person name="Bernard K."/>
            <person name="Domingo M.-C."/>
        </authorList>
    </citation>
    <scope>NUCLEOTIDE SEQUENCE [LARGE SCALE GENOMIC DNA]</scope>
    <source>
        <strain evidence="2 3">NML 030167</strain>
    </source>
</reference>
<dbReference type="GO" id="GO:0009231">
    <property type="term" value="P:riboflavin biosynthetic process"/>
    <property type="evidence" value="ECO:0007669"/>
    <property type="project" value="InterPro"/>
</dbReference>
<comment type="caution">
    <text evidence="2">The sequence shown here is derived from an EMBL/GenBank/DDBJ whole genome shotgun (WGS) entry which is preliminary data.</text>
</comment>
<keyword evidence="3" id="KW-1185">Reference proteome</keyword>
<dbReference type="AlphaFoldDB" id="A0A255GNB5"/>
<dbReference type="PANTHER" id="PTHR38011:SF2">
    <property type="entry name" value="BIFUNCTIONAL DEAMINASE-REDUCTASE DOMAIN PROTEIN"/>
    <property type="match status" value="1"/>
</dbReference>
<dbReference type="InterPro" id="IPR002734">
    <property type="entry name" value="RibDG_C"/>
</dbReference>
<dbReference type="Pfam" id="PF01872">
    <property type="entry name" value="RibD_C"/>
    <property type="match status" value="1"/>
</dbReference>
<evidence type="ECO:0000313" key="3">
    <source>
        <dbReference type="Proteomes" id="UP000215896"/>
    </source>
</evidence>
<dbReference type="Gene3D" id="3.40.430.10">
    <property type="entry name" value="Dihydrofolate Reductase, subunit A"/>
    <property type="match status" value="1"/>
</dbReference>
<feature type="domain" description="Bacterial bifunctional deaminase-reductase C-terminal" evidence="1">
    <location>
        <begin position="3"/>
        <end position="189"/>
    </location>
</feature>
<dbReference type="Proteomes" id="UP000215896">
    <property type="component" value="Unassembled WGS sequence"/>
</dbReference>
<organism evidence="2 3">
    <name type="scientific">Enemella evansiae</name>
    <dbReference type="NCBI Taxonomy" id="2016499"/>
    <lineage>
        <taxon>Bacteria</taxon>
        <taxon>Bacillati</taxon>
        <taxon>Actinomycetota</taxon>
        <taxon>Actinomycetes</taxon>
        <taxon>Propionibacteriales</taxon>
        <taxon>Propionibacteriaceae</taxon>
        <taxon>Enemella</taxon>
    </lineage>
</organism>
<protein>
    <submittedName>
        <fullName evidence="2">Deaminase</fullName>
    </submittedName>
</protein>
<evidence type="ECO:0000259" key="1">
    <source>
        <dbReference type="Pfam" id="PF01872"/>
    </source>
</evidence>
<dbReference type="GO" id="GO:0008703">
    <property type="term" value="F:5-amino-6-(5-phosphoribosylamino)uracil reductase activity"/>
    <property type="evidence" value="ECO:0007669"/>
    <property type="project" value="InterPro"/>
</dbReference>
<gene>
    <name evidence="2" type="ORF">CGZ94_05855</name>
</gene>
<sequence>MELTVNVFTTLDGVMQAPGAPEEDTAGGFRHGGWLGPYADQGMGEIVERWFADADAVLLGRRTYQAMAGYWPRVDDDGSTTWRVLNTGPKYVVSTTLAAAAADWANSTVIGTDILARVSELKRASGRELQVHGSWRLIQTLHEAGLVDAYRLLVFPTSVGGLGKRVFADGSTPTGFTVSEVQVTESGIVAMTLRPEEFRQAGVAVVDGKDSVVELAQPV</sequence>
<dbReference type="PANTHER" id="PTHR38011">
    <property type="entry name" value="DIHYDROFOLATE REDUCTASE FAMILY PROTEIN (AFU_ORTHOLOGUE AFUA_8G06820)"/>
    <property type="match status" value="1"/>
</dbReference>
<dbReference type="RefSeq" id="WP_094358873.1">
    <property type="nucleotide sequence ID" value="NZ_NMVK01000017.1"/>
</dbReference>